<dbReference type="EMBL" id="AZBU02000006">
    <property type="protein sequence ID" value="TKR72919.1"/>
    <property type="molecule type" value="Genomic_DNA"/>
</dbReference>
<reference evidence="1 2" key="1">
    <citation type="journal article" date="2015" name="Genome Biol.">
        <title>Comparative genomics of Steinernema reveals deeply conserved gene regulatory networks.</title>
        <authorList>
            <person name="Dillman A.R."/>
            <person name="Macchietto M."/>
            <person name="Porter C.F."/>
            <person name="Rogers A."/>
            <person name="Williams B."/>
            <person name="Antoshechkin I."/>
            <person name="Lee M.M."/>
            <person name="Goodwin Z."/>
            <person name="Lu X."/>
            <person name="Lewis E.E."/>
            <person name="Goodrich-Blair H."/>
            <person name="Stock S.P."/>
            <person name="Adams B.J."/>
            <person name="Sternberg P.W."/>
            <person name="Mortazavi A."/>
        </authorList>
    </citation>
    <scope>NUCLEOTIDE SEQUENCE [LARGE SCALE GENOMIC DNA]</scope>
    <source>
        <strain evidence="1 2">ALL</strain>
    </source>
</reference>
<dbReference type="Proteomes" id="UP000298663">
    <property type="component" value="Unassembled WGS sequence"/>
</dbReference>
<keyword evidence="2" id="KW-1185">Reference proteome</keyword>
<reference evidence="1 2" key="2">
    <citation type="journal article" date="2019" name="G3 (Bethesda)">
        <title>Hybrid Assembly of the Genome of the Entomopathogenic Nematode Steinernema carpocapsae Identifies the X-Chromosome.</title>
        <authorList>
            <person name="Serra L."/>
            <person name="Macchietto M."/>
            <person name="Macias-Munoz A."/>
            <person name="McGill C.J."/>
            <person name="Rodriguez I.M."/>
            <person name="Rodriguez B."/>
            <person name="Murad R."/>
            <person name="Mortazavi A."/>
        </authorList>
    </citation>
    <scope>NUCLEOTIDE SEQUENCE [LARGE SCALE GENOMIC DNA]</scope>
    <source>
        <strain evidence="1 2">ALL</strain>
    </source>
</reference>
<accession>A0A4U5MT39</accession>
<sequence>MSLFLHRHVSLNVETIKLHVDIPLFCLPAYQLIPTHMPSWLIDSNAQLSHFRVVRISLKRRSVLLRIKS</sequence>
<name>A0A4U5MT39_STECR</name>
<protein>
    <submittedName>
        <fullName evidence="1">Uncharacterized protein</fullName>
    </submittedName>
</protein>
<organism evidence="1 2">
    <name type="scientific">Steinernema carpocapsae</name>
    <name type="common">Entomopathogenic nematode</name>
    <dbReference type="NCBI Taxonomy" id="34508"/>
    <lineage>
        <taxon>Eukaryota</taxon>
        <taxon>Metazoa</taxon>
        <taxon>Ecdysozoa</taxon>
        <taxon>Nematoda</taxon>
        <taxon>Chromadorea</taxon>
        <taxon>Rhabditida</taxon>
        <taxon>Tylenchina</taxon>
        <taxon>Panagrolaimomorpha</taxon>
        <taxon>Strongyloidoidea</taxon>
        <taxon>Steinernematidae</taxon>
        <taxon>Steinernema</taxon>
    </lineage>
</organism>
<comment type="caution">
    <text evidence="1">The sequence shown here is derived from an EMBL/GenBank/DDBJ whole genome shotgun (WGS) entry which is preliminary data.</text>
</comment>
<evidence type="ECO:0000313" key="2">
    <source>
        <dbReference type="Proteomes" id="UP000298663"/>
    </source>
</evidence>
<dbReference type="AlphaFoldDB" id="A0A4U5MT39"/>
<gene>
    <name evidence="1" type="ORF">L596_020303</name>
</gene>
<proteinExistence type="predicted"/>
<evidence type="ECO:0000313" key="1">
    <source>
        <dbReference type="EMBL" id="TKR72919.1"/>
    </source>
</evidence>